<dbReference type="InterPro" id="IPR002259">
    <property type="entry name" value="Eqnu_transpt"/>
</dbReference>
<evidence type="ECO:0000313" key="8">
    <source>
        <dbReference type="EMBL" id="KAK8968658.1"/>
    </source>
</evidence>
<comment type="similarity">
    <text evidence="2">Belongs to the SLC29A/ENT transporter (TC 2.A.57) family.</text>
</comment>
<gene>
    <name evidence="8" type="primary">ENT3</name>
    <name evidence="8" type="ORF">KSP40_PGU008435</name>
</gene>
<evidence type="ECO:0000256" key="7">
    <source>
        <dbReference type="SAM" id="Phobius"/>
    </source>
</evidence>
<feature type="transmembrane region" description="Helical" evidence="7">
    <location>
        <begin position="82"/>
        <end position="100"/>
    </location>
</feature>
<keyword evidence="5 7" id="KW-1133">Transmembrane helix</keyword>
<protein>
    <submittedName>
        <fullName evidence="8">Equilibrative nucleotide transporter 3</fullName>
    </submittedName>
</protein>
<accession>A0ABR2MXK9</accession>
<evidence type="ECO:0000313" key="9">
    <source>
        <dbReference type="Proteomes" id="UP001412067"/>
    </source>
</evidence>
<evidence type="ECO:0000256" key="1">
    <source>
        <dbReference type="ARBA" id="ARBA00004141"/>
    </source>
</evidence>
<dbReference type="Proteomes" id="UP001412067">
    <property type="component" value="Unassembled WGS sequence"/>
</dbReference>
<proteinExistence type="inferred from homology"/>
<reference evidence="8 9" key="1">
    <citation type="journal article" date="2022" name="Nat. Plants">
        <title>Genomes of leafy and leafless Platanthera orchids illuminate the evolution of mycoheterotrophy.</title>
        <authorList>
            <person name="Li M.H."/>
            <person name="Liu K.W."/>
            <person name="Li Z."/>
            <person name="Lu H.C."/>
            <person name="Ye Q.L."/>
            <person name="Zhang D."/>
            <person name="Wang J.Y."/>
            <person name="Li Y.F."/>
            <person name="Zhong Z.M."/>
            <person name="Liu X."/>
            <person name="Yu X."/>
            <person name="Liu D.K."/>
            <person name="Tu X.D."/>
            <person name="Liu B."/>
            <person name="Hao Y."/>
            <person name="Liao X.Y."/>
            <person name="Jiang Y.T."/>
            <person name="Sun W.H."/>
            <person name="Chen J."/>
            <person name="Chen Y.Q."/>
            <person name="Ai Y."/>
            <person name="Zhai J.W."/>
            <person name="Wu S.S."/>
            <person name="Zhou Z."/>
            <person name="Hsiao Y.Y."/>
            <person name="Wu W.L."/>
            <person name="Chen Y.Y."/>
            <person name="Lin Y.F."/>
            <person name="Hsu J.L."/>
            <person name="Li C.Y."/>
            <person name="Wang Z.W."/>
            <person name="Zhao X."/>
            <person name="Zhong W.Y."/>
            <person name="Ma X.K."/>
            <person name="Ma L."/>
            <person name="Huang J."/>
            <person name="Chen G.Z."/>
            <person name="Huang M.Z."/>
            <person name="Huang L."/>
            <person name="Peng D.H."/>
            <person name="Luo Y.B."/>
            <person name="Zou S.Q."/>
            <person name="Chen S.P."/>
            <person name="Lan S."/>
            <person name="Tsai W.C."/>
            <person name="Van de Peer Y."/>
            <person name="Liu Z.J."/>
        </authorList>
    </citation>
    <scope>NUCLEOTIDE SEQUENCE [LARGE SCALE GENOMIC DNA]</scope>
    <source>
        <strain evidence="8">Lor288</strain>
    </source>
</reference>
<dbReference type="EMBL" id="JBBWWR010000004">
    <property type="protein sequence ID" value="KAK8968658.1"/>
    <property type="molecule type" value="Genomic_DNA"/>
</dbReference>
<comment type="caution">
    <text evidence="8">The sequence shown here is derived from an EMBL/GenBank/DDBJ whole genome shotgun (WGS) entry which is preliminary data.</text>
</comment>
<feature type="transmembrane region" description="Helical" evidence="7">
    <location>
        <begin position="115"/>
        <end position="137"/>
    </location>
</feature>
<comment type="subcellular location">
    <subcellularLocation>
        <location evidence="1">Membrane</location>
        <topology evidence="1">Multi-pass membrane protein</topology>
    </subcellularLocation>
</comment>
<evidence type="ECO:0000256" key="5">
    <source>
        <dbReference type="ARBA" id="ARBA00022989"/>
    </source>
</evidence>
<feature type="transmembrane region" description="Helical" evidence="7">
    <location>
        <begin position="180"/>
        <end position="196"/>
    </location>
</feature>
<evidence type="ECO:0000256" key="6">
    <source>
        <dbReference type="ARBA" id="ARBA00023136"/>
    </source>
</evidence>
<keyword evidence="6 7" id="KW-0472">Membrane</keyword>
<dbReference type="PANTHER" id="PTHR10332:SF30">
    <property type="entry name" value="EQUILIBRATIVE NUCLEOTIDE TRANSPORTER 2"/>
    <property type="match status" value="1"/>
</dbReference>
<keyword evidence="4 7" id="KW-0812">Transmembrane</keyword>
<keyword evidence="9" id="KW-1185">Reference proteome</keyword>
<evidence type="ECO:0000256" key="2">
    <source>
        <dbReference type="ARBA" id="ARBA00007965"/>
    </source>
</evidence>
<evidence type="ECO:0000256" key="4">
    <source>
        <dbReference type="ARBA" id="ARBA00022692"/>
    </source>
</evidence>
<sequence>MSVAGRGALVAGGEERQWRACHQQRGASPALEKIAKERLAASRRSRQWLGRAKKNGLRKGSSGEAIMSGNAEIDEATRKMSFLAGLAASGVLTSALRLITKATFEHNHDGLRKGAMLFFAVASLLELISLLLYAYVFPKLSIVKYYRSKAASEGLKTVSADLAAAGIRVHNKQEDTGKHVLGQWYALVLITSYNVLDFLGRYTPLGPEANALGNLLVVFLLGGLFSGVALDWLWLIGKGW</sequence>
<organism evidence="8 9">
    <name type="scientific">Platanthera guangdongensis</name>
    <dbReference type="NCBI Taxonomy" id="2320717"/>
    <lineage>
        <taxon>Eukaryota</taxon>
        <taxon>Viridiplantae</taxon>
        <taxon>Streptophyta</taxon>
        <taxon>Embryophyta</taxon>
        <taxon>Tracheophyta</taxon>
        <taxon>Spermatophyta</taxon>
        <taxon>Magnoliopsida</taxon>
        <taxon>Liliopsida</taxon>
        <taxon>Asparagales</taxon>
        <taxon>Orchidaceae</taxon>
        <taxon>Orchidoideae</taxon>
        <taxon>Orchideae</taxon>
        <taxon>Orchidinae</taxon>
        <taxon>Platanthera</taxon>
    </lineage>
</organism>
<feature type="transmembrane region" description="Helical" evidence="7">
    <location>
        <begin position="216"/>
        <end position="236"/>
    </location>
</feature>
<keyword evidence="3" id="KW-0813">Transport</keyword>
<dbReference type="PANTHER" id="PTHR10332">
    <property type="entry name" value="EQUILIBRATIVE NUCLEOSIDE TRANSPORTER"/>
    <property type="match status" value="1"/>
</dbReference>
<name>A0ABR2MXK9_9ASPA</name>
<evidence type="ECO:0000256" key="3">
    <source>
        <dbReference type="ARBA" id="ARBA00022448"/>
    </source>
</evidence>